<keyword evidence="6 14" id="KW-0812">Transmembrane</keyword>
<dbReference type="SMART" id="SM00965">
    <property type="entry name" value="STN"/>
    <property type="match status" value="1"/>
</dbReference>
<dbReference type="Proteomes" id="UP000288983">
    <property type="component" value="Unassembled WGS sequence"/>
</dbReference>
<dbReference type="InterPro" id="IPR037066">
    <property type="entry name" value="Plug_dom_sf"/>
</dbReference>
<dbReference type="OrthoDB" id="127311at2"/>
<keyword evidence="12 18" id="KW-0675">Receptor</keyword>
<dbReference type="GO" id="GO:0015344">
    <property type="term" value="F:siderophore uptake transmembrane transporter activity"/>
    <property type="evidence" value="ECO:0007669"/>
    <property type="project" value="TreeGrafter"/>
</dbReference>
<dbReference type="InterPro" id="IPR011662">
    <property type="entry name" value="Secretin/TonB_short_N"/>
</dbReference>
<keyword evidence="7 16" id="KW-0732">Signal</keyword>
<evidence type="ECO:0000256" key="2">
    <source>
        <dbReference type="ARBA" id="ARBA00009810"/>
    </source>
</evidence>
<evidence type="ECO:0000256" key="9">
    <source>
        <dbReference type="ARBA" id="ARBA00023065"/>
    </source>
</evidence>
<evidence type="ECO:0000256" key="7">
    <source>
        <dbReference type="ARBA" id="ARBA00022729"/>
    </source>
</evidence>
<evidence type="ECO:0000256" key="4">
    <source>
        <dbReference type="ARBA" id="ARBA00022452"/>
    </source>
</evidence>
<evidence type="ECO:0000313" key="19">
    <source>
        <dbReference type="Proteomes" id="UP000288983"/>
    </source>
</evidence>
<evidence type="ECO:0000256" key="6">
    <source>
        <dbReference type="ARBA" id="ARBA00022692"/>
    </source>
</evidence>
<dbReference type="PANTHER" id="PTHR32552:SF68">
    <property type="entry name" value="FERRICHROME OUTER MEMBRANE TRANSPORTER_PHAGE RECEPTOR"/>
    <property type="match status" value="1"/>
</dbReference>
<dbReference type="PANTHER" id="PTHR32552">
    <property type="entry name" value="FERRICHROME IRON RECEPTOR-RELATED"/>
    <property type="match status" value="1"/>
</dbReference>
<proteinExistence type="inferred from homology"/>
<keyword evidence="10 15" id="KW-0798">TonB box</keyword>
<dbReference type="InterPro" id="IPR010105">
    <property type="entry name" value="TonB_sidphr_rcpt"/>
</dbReference>
<dbReference type="PROSITE" id="PS52016">
    <property type="entry name" value="TONB_DEPENDENT_REC_3"/>
    <property type="match status" value="1"/>
</dbReference>
<evidence type="ECO:0000256" key="8">
    <source>
        <dbReference type="ARBA" id="ARBA00023004"/>
    </source>
</evidence>
<dbReference type="Gene3D" id="2.170.130.10">
    <property type="entry name" value="TonB-dependent receptor, plug domain"/>
    <property type="match status" value="1"/>
</dbReference>
<reference evidence="18 19" key="1">
    <citation type="submission" date="2018-06" db="EMBL/GenBank/DDBJ databases">
        <title>Bacteria isolated from soil of Wuhan.</title>
        <authorList>
            <person name="Wei X."/>
            <person name="Chunhua H."/>
        </authorList>
    </citation>
    <scope>NUCLEOTIDE SEQUENCE [LARGE SCALE GENOMIC DNA]</scope>
    <source>
        <strain evidence="19">xwS2</strain>
    </source>
</reference>
<evidence type="ECO:0000256" key="1">
    <source>
        <dbReference type="ARBA" id="ARBA00004571"/>
    </source>
</evidence>
<organism evidence="18 19">
    <name type="scientific">Pseudomonas alkylphenolica</name>
    <dbReference type="NCBI Taxonomy" id="237609"/>
    <lineage>
        <taxon>Bacteria</taxon>
        <taxon>Pseudomonadati</taxon>
        <taxon>Pseudomonadota</taxon>
        <taxon>Gammaproteobacteria</taxon>
        <taxon>Pseudomonadales</taxon>
        <taxon>Pseudomonadaceae</taxon>
        <taxon>Pseudomonas</taxon>
    </lineage>
</organism>
<keyword evidence="13 14" id="KW-0998">Cell outer membrane</keyword>
<evidence type="ECO:0000256" key="3">
    <source>
        <dbReference type="ARBA" id="ARBA00022448"/>
    </source>
</evidence>
<keyword evidence="8" id="KW-0408">Iron</keyword>
<keyword evidence="4 14" id="KW-1134">Transmembrane beta strand</keyword>
<dbReference type="InterPro" id="IPR036942">
    <property type="entry name" value="Beta-barrel_TonB_sf"/>
</dbReference>
<dbReference type="Pfam" id="PF07715">
    <property type="entry name" value="Plug"/>
    <property type="match status" value="1"/>
</dbReference>
<dbReference type="SUPFAM" id="SSF56935">
    <property type="entry name" value="Porins"/>
    <property type="match status" value="1"/>
</dbReference>
<dbReference type="Pfam" id="PF07660">
    <property type="entry name" value="STN"/>
    <property type="match status" value="1"/>
</dbReference>
<gene>
    <name evidence="18" type="ORF">DM813_11935</name>
</gene>
<evidence type="ECO:0000256" key="16">
    <source>
        <dbReference type="SAM" id="SignalP"/>
    </source>
</evidence>
<dbReference type="GO" id="GO:0015891">
    <property type="term" value="P:siderophore transport"/>
    <property type="evidence" value="ECO:0007669"/>
    <property type="project" value="InterPro"/>
</dbReference>
<dbReference type="InterPro" id="IPR000531">
    <property type="entry name" value="Beta-barrel_TonB"/>
</dbReference>
<dbReference type="GO" id="GO:0009279">
    <property type="term" value="C:cell outer membrane"/>
    <property type="evidence" value="ECO:0007669"/>
    <property type="project" value="UniProtKB-SubCell"/>
</dbReference>
<dbReference type="Pfam" id="PF00593">
    <property type="entry name" value="TonB_dep_Rec_b-barrel"/>
    <property type="match status" value="1"/>
</dbReference>
<dbReference type="CDD" id="cd01347">
    <property type="entry name" value="ligand_gated_channel"/>
    <property type="match status" value="1"/>
</dbReference>
<feature type="chain" id="PRO_5019334250" evidence="16">
    <location>
        <begin position="35"/>
        <end position="803"/>
    </location>
</feature>
<dbReference type="NCBIfam" id="TIGR01783">
    <property type="entry name" value="TonB-siderophor"/>
    <property type="match status" value="1"/>
</dbReference>
<accession>A0A443ZT59</accession>
<evidence type="ECO:0000313" key="18">
    <source>
        <dbReference type="EMBL" id="RWU22903.1"/>
    </source>
</evidence>
<name>A0A443ZT59_9PSED</name>
<dbReference type="GO" id="GO:0038023">
    <property type="term" value="F:signaling receptor activity"/>
    <property type="evidence" value="ECO:0007669"/>
    <property type="project" value="InterPro"/>
</dbReference>
<evidence type="ECO:0000256" key="15">
    <source>
        <dbReference type="RuleBase" id="RU003357"/>
    </source>
</evidence>
<feature type="signal peptide" evidence="16">
    <location>
        <begin position="1"/>
        <end position="34"/>
    </location>
</feature>
<evidence type="ECO:0000256" key="10">
    <source>
        <dbReference type="ARBA" id="ARBA00023077"/>
    </source>
</evidence>
<comment type="caution">
    <text evidence="18">The sequence shown here is derived from an EMBL/GenBank/DDBJ whole genome shotgun (WGS) entry which is preliminary data.</text>
</comment>
<dbReference type="AlphaFoldDB" id="A0A443ZT59"/>
<feature type="domain" description="Secretin/TonB short N-terminal" evidence="17">
    <location>
        <begin position="68"/>
        <end position="119"/>
    </location>
</feature>
<keyword evidence="5" id="KW-0410">Iron transport</keyword>
<dbReference type="RefSeq" id="WP_128323570.1">
    <property type="nucleotide sequence ID" value="NZ_QJRG01000042.1"/>
</dbReference>
<keyword evidence="9" id="KW-0406">Ion transport</keyword>
<dbReference type="Gene3D" id="3.55.50.30">
    <property type="match status" value="1"/>
</dbReference>
<evidence type="ECO:0000256" key="14">
    <source>
        <dbReference type="PROSITE-ProRule" id="PRU01360"/>
    </source>
</evidence>
<dbReference type="EMBL" id="QJRG01000042">
    <property type="protein sequence ID" value="RWU22903.1"/>
    <property type="molecule type" value="Genomic_DNA"/>
</dbReference>
<comment type="subcellular location">
    <subcellularLocation>
        <location evidence="1 14">Cell outer membrane</location>
        <topology evidence="1 14">Multi-pass membrane protein</topology>
    </subcellularLocation>
</comment>
<protein>
    <submittedName>
        <fullName evidence="18">TonB-dependent siderophore receptor</fullName>
    </submittedName>
</protein>
<dbReference type="InterPro" id="IPR012910">
    <property type="entry name" value="Plug_dom"/>
</dbReference>
<evidence type="ECO:0000256" key="12">
    <source>
        <dbReference type="ARBA" id="ARBA00023170"/>
    </source>
</evidence>
<keyword evidence="11 14" id="KW-0472">Membrane</keyword>
<keyword evidence="3 14" id="KW-0813">Transport</keyword>
<evidence type="ECO:0000256" key="5">
    <source>
        <dbReference type="ARBA" id="ARBA00022496"/>
    </source>
</evidence>
<sequence>MSSSPVSQRHPLNRALRGALLGLIVSSYALPSLAQSASADQSNQLRQWNITAGPLAPALDRFAREAGISLSFDASSVANRTTQGVNGTFETSAALSALLQGSELQSEQQGPNAYLLIPQQKPAGPLELDATDVEDYRLAPLIINAKVKVNADDDTNSVVAKELWVGGKVATSILNTPASVSVVTRKEMEQRSVSTTEEALQYTPGVVSDFYGTDDRNDYFQIRGFQATTYRDGLTLSSMRGVREDPFAYERIEILRGANSTLFGPADPGGSVNFVTKQPRFEQFGQGYVTYGSFNHVETGIDVGDALNEEKTVAGRFTAKGQNSDREYDHSQDDNQLFMGGLTWAPTDYTSATMVLDYLKTESSPNSGGYPLDKEYDRSDFFGEPSYNFHDVERTSISGNVTHDFDNGFVLRSNLRYSELSDDYGYVYLSDNASRVGTTIPRYLLGTDSDANQFNGNLMLQYDARFEHIDSSTLVGVEYLDSSTKESSVYDLASPIDIANPVFTGVSSAFTPYTAKKNDATTKAVFLQQNLSFYERFIVTAGMRNDSMELSSKGYNLYSSPVQFDDNDSFSETSYRGALTYIVNDEVSTYVSMVESVSPPQVGVTPQTGRQYEVGVKYSPMGMDALFSAAVYDLTQENVTIAVVLPSGIIEQQTVGESRVRGLDLEAKAQVTQNLSLIGGYSYMESEVLRGSLYDGSSLKGNEFTTAPKHSASLWSYYDVPGTDVSVGLGARYVGAYYLNAANTDKSDGTTLFDAAFNYQIAKGTDLAVNVSNLLDEQHVVGSGTANYYNPGREITAKVSYSW</sequence>
<comment type="similarity">
    <text evidence="2 14 15">Belongs to the TonB-dependent receptor family.</text>
</comment>
<evidence type="ECO:0000259" key="17">
    <source>
        <dbReference type="SMART" id="SM00965"/>
    </source>
</evidence>
<dbReference type="InterPro" id="IPR039426">
    <property type="entry name" value="TonB-dep_rcpt-like"/>
</dbReference>
<evidence type="ECO:0000256" key="11">
    <source>
        <dbReference type="ARBA" id="ARBA00023136"/>
    </source>
</evidence>
<evidence type="ECO:0000256" key="13">
    <source>
        <dbReference type="ARBA" id="ARBA00023237"/>
    </source>
</evidence>
<dbReference type="Gene3D" id="2.40.170.20">
    <property type="entry name" value="TonB-dependent receptor, beta-barrel domain"/>
    <property type="match status" value="1"/>
</dbReference>